<evidence type="ECO:0000259" key="1">
    <source>
        <dbReference type="Pfam" id="PF14529"/>
    </source>
</evidence>
<dbReference type="SUPFAM" id="SSF56219">
    <property type="entry name" value="DNase I-like"/>
    <property type="match status" value="1"/>
</dbReference>
<evidence type="ECO:0000313" key="2">
    <source>
        <dbReference type="EMBL" id="RNA16012.1"/>
    </source>
</evidence>
<keyword evidence="2" id="KW-0695">RNA-directed DNA polymerase</keyword>
<sequence length="316" mass="36457">MANIYKIDIISLNETFLKPNKQFNIPEYHTFRSDRIGRRGGCAAICIKSNIFDTEIPLNNQFPSTKLNESLLEHITSNYKNYIIIGDLNCKNKIWHCKDDNANDLSLENFLSKSNSHILNCTKPTYLRGKSVIDLSITSSSMMNNFQYHKVLNHTISDHQPTITVFKNLQITKRSFTIKRVNWDIFRNEVSKKPPANNLNTIDEIENEATALINDLRSSLEYATKTKTFATKATNPVEIPKALVDLFKLKQKLKMEQSHLTKVKLDSNLLENFKQSDSKHWNLLKKLNESESLSQKDTNLKLLKTNNYVTNDEDEI</sequence>
<dbReference type="InterPro" id="IPR005135">
    <property type="entry name" value="Endo/exonuclease/phosphatase"/>
</dbReference>
<dbReference type="InterPro" id="IPR036691">
    <property type="entry name" value="Endo/exonu/phosph_ase_sf"/>
</dbReference>
<dbReference type="GO" id="GO:0003964">
    <property type="term" value="F:RNA-directed DNA polymerase activity"/>
    <property type="evidence" value="ECO:0007669"/>
    <property type="project" value="UniProtKB-KW"/>
</dbReference>
<feature type="non-terminal residue" evidence="2">
    <location>
        <position position="316"/>
    </location>
</feature>
<protein>
    <submittedName>
        <fullName evidence="2">RNA-directed DNA polymerase from transposon X</fullName>
    </submittedName>
</protein>
<gene>
    <name evidence="2" type="ORF">BpHYR1_048819</name>
</gene>
<keyword evidence="2" id="KW-0548">Nucleotidyltransferase</keyword>
<name>A0A3M7QXE7_BRAPC</name>
<proteinExistence type="predicted"/>
<comment type="caution">
    <text evidence="2">The sequence shown here is derived from an EMBL/GenBank/DDBJ whole genome shotgun (WGS) entry which is preliminary data.</text>
</comment>
<dbReference type="EMBL" id="REGN01004833">
    <property type="protein sequence ID" value="RNA16012.1"/>
    <property type="molecule type" value="Genomic_DNA"/>
</dbReference>
<dbReference type="Pfam" id="PF14529">
    <property type="entry name" value="Exo_endo_phos_2"/>
    <property type="match status" value="1"/>
</dbReference>
<dbReference type="AlphaFoldDB" id="A0A3M7QXE7"/>
<organism evidence="2 3">
    <name type="scientific">Brachionus plicatilis</name>
    <name type="common">Marine rotifer</name>
    <name type="synonym">Brachionus muelleri</name>
    <dbReference type="NCBI Taxonomy" id="10195"/>
    <lineage>
        <taxon>Eukaryota</taxon>
        <taxon>Metazoa</taxon>
        <taxon>Spiralia</taxon>
        <taxon>Gnathifera</taxon>
        <taxon>Rotifera</taxon>
        <taxon>Eurotatoria</taxon>
        <taxon>Monogononta</taxon>
        <taxon>Pseudotrocha</taxon>
        <taxon>Ploima</taxon>
        <taxon>Brachionidae</taxon>
        <taxon>Brachionus</taxon>
    </lineage>
</organism>
<dbReference type="OrthoDB" id="6436748at2759"/>
<accession>A0A3M7QXE7</accession>
<keyword evidence="3" id="KW-1185">Reference proteome</keyword>
<feature type="domain" description="Endonuclease/exonuclease/phosphatase" evidence="1">
    <location>
        <begin position="66"/>
        <end position="162"/>
    </location>
</feature>
<dbReference type="Gene3D" id="3.60.10.10">
    <property type="entry name" value="Endonuclease/exonuclease/phosphatase"/>
    <property type="match status" value="1"/>
</dbReference>
<evidence type="ECO:0000313" key="3">
    <source>
        <dbReference type="Proteomes" id="UP000276133"/>
    </source>
</evidence>
<keyword evidence="2" id="KW-0808">Transferase</keyword>
<dbReference type="Proteomes" id="UP000276133">
    <property type="component" value="Unassembled WGS sequence"/>
</dbReference>
<reference evidence="2 3" key="1">
    <citation type="journal article" date="2018" name="Sci. Rep.">
        <title>Genomic signatures of local adaptation to the degree of environmental predictability in rotifers.</title>
        <authorList>
            <person name="Franch-Gras L."/>
            <person name="Hahn C."/>
            <person name="Garcia-Roger E.M."/>
            <person name="Carmona M.J."/>
            <person name="Serra M."/>
            <person name="Gomez A."/>
        </authorList>
    </citation>
    <scope>NUCLEOTIDE SEQUENCE [LARGE SCALE GENOMIC DNA]</scope>
    <source>
        <strain evidence="2">HYR1</strain>
    </source>
</reference>